<protein>
    <submittedName>
        <fullName evidence="2">AraC family transcriptional regulator</fullName>
    </submittedName>
</protein>
<dbReference type="InterPro" id="IPR029441">
    <property type="entry name" value="Cass2"/>
</dbReference>
<evidence type="ECO:0000313" key="3">
    <source>
        <dbReference type="Proteomes" id="UP000238642"/>
    </source>
</evidence>
<dbReference type="PANTHER" id="PTHR36444">
    <property type="entry name" value="TRANSCRIPTIONAL REGULATOR PROTEIN YOBU-RELATED"/>
    <property type="match status" value="1"/>
</dbReference>
<proteinExistence type="predicted"/>
<reference evidence="2 3" key="1">
    <citation type="submission" date="2018-02" db="EMBL/GenBank/DDBJ databases">
        <title>The draft genome of Sphingobacterium gobiense H7.</title>
        <authorList>
            <person name="Li L."/>
            <person name="Liu L."/>
            <person name="Zhang X."/>
            <person name="Wang T."/>
            <person name="Liang L."/>
        </authorList>
    </citation>
    <scope>NUCLEOTIDE SEQUENCE [LARGE SCALE GENOMIC DNA]</scope>
    <source>
        <strain evidence="2 3">ACCC 05757</strain>
    </source>
</reference>
<sequence>MDNVNIEPFNVIGISVRTTNENNQAAKDIVDLWNKFMHDGVLEAIPNKINNTVYSIYTDYESDHTRPYTTILGCKVENLNSIPEGMVGKSVDGGNYVKFSIKGDLMKNLVINKWLEIWKMDLDRLFTADFEVFGEKAQNPTNAEVDILIAVK</sequence>
<dbReference type="SUPFAM" id="SSF55136">
    <property type="entry name" value="Probable bacterial effector-binding domain"/>
    <property type="match status" value="1"/>
</dbReference>
<keyword evidence="3" id="KW-1185">Reference proteome</keyword>
<organism evidence="2 3">
    <name type="scientific">Sphingobacterium gobiense</name>
    <dbReference type="NCBI Taxonomy" id="1382456"/>
    <lineage>
        <taxon>Bacteria</taxon>
        <taxon>Pseudomonadati</taxon>
        <taxon>Bacteroidota</taxon>
        <taxon>Sphingobacteriia</taxon>
        <taxon>Sphingobacteriales</taxon>
        <taxon>Sphingobacteriaceae</taxon>
        <taxon>Sphingobacterium</taxon>
    </lineage>
</organism>
<evidence type="ECO:0000259" key="1">
    <source>
        <dbReference type="SMART" id="SM00871"/>
    </source>
</evidence>
<accession>A0A2S9JUN8</accession>
<dbReference type="EMBL" id="PVBS01000001">
    <property type="protein sequence ID" value="PRD56841.1"/>
    <property type="molecule type" value="Genomic_DNA"/>
</dbReference>
<dbReference type="OrthoDB" id="9801008at2"/>
<gene>
    <name evidence="2" type="ORF">C5749_06365</name>
</gene>
<dbReference type="AlphaFoldDB" id="A0A2S9JUN8"/>
<dbReference type="PANTHER" id="PTHR36444:SF2">
    <property type="entry name" value="TRANSCRIPTIONAL REGULATOR PROTEIN YOBU-RELATED"/>
    <property type="match status" value="1"/>
</dbReference>
<dbReference type="Gene3D" id="3.20.80.10">
    <property type="entry name" value="Regulatory factor, effector binding domain"/>
    <property type="match status" value="1"/>
</dbReference>
<feature type="domain" description="AraC effector-binding" evidence="1">
    <location>
        <begin position="1"/>
        <end position="152"/>
    </location>
</feature>
<comment type="caution">
    <text evidence="2">The sequence shown here is derived from an EMBL/GenBank/DDBJ whole genome shotgun (WGS) entry which is preliminary data.</text>
</comment>
<dbReference type="InterPro" id="IPR011256">
    <property type="entry name" value="Reg_factor_effector_dom_sf"/>
</dbReference>
<dbReference type="InterPro" id="IPR010499">
    <property type="entry name" value="AraC_E-bd"/>
</dbReference>
<dbReference type="Pfam" id="PF14526">
    <property type="entry name" value="Cass2"/>
    <property type="match status" value="1"/>
</dbReference>
<name>A0A2S9JUN8_9SPHI</name>
<dbReference type="SMART" id="SM00871">
    <property type="entry name" value="AraC_E_bind"/>
    <property type="match status" value="1"/>
</dbReference>
<dbReference type="InterPro" id="IPR053182">
    <property type="entry name" value="YobU-like_regulator"/>
</dbReference>
<dbReference type="RefSeq" id="WP_105724047.1">
    <property type="nucleotide sequence ID" value="NZ_PVBS01000001.1"/>
</dbReference>
<evidence type="ECO:0000313" key="2">
    <source>
        <dbReference type="EMBL" id="PRD56841.1"/>
    </source>
</evidence>
<dbReference type="Proteomes" id="UP000238642">
    <property type="component" value="Unassembled WGS sequence"/>
</dbReference>